<organism evidence="4">
    <name type="scientific">Callorhinchus milii</name>
    <name type="common">Ghost shark</name>
    <dbReference type="NCBI Taxonomy" id="7868"/>
    <lineage>
        <taxon>Eukaryota</taxon>
        <taxon>Metazoa</taxon>
        <taxon>Chordata</taxon>
        <taxon>Craniata</taxon>
        <taxon>Vertebrata</taxon>
        <taxon>Chondrichthyes</taxon>
        <taxon>Holocephali</taxon>
        <taxon>Chimaeriformes</taxon>
        <taxon>Callorhinchidae</taxon>
        <taxon>Callorhinchus</taxon>
    </lineage>
</organism>
<keyword evidence="3" id="KW-0472">Membrane</keyword>
<dbReference type="SUPFAM" id="SSF54913">
    <property type="entry name" value="GlnB-like"/>
    <property type="match status" value="1"/>
</dbReference>
<dbReference type="RefSeq" id="XP_042202702.1">
    <property type="nucleotide sequence ID" value="XM_042346768.1"/>
</dbReference>
<dbReference type="InterPro" id="IPR015867">
    <property type="entry name" value="N-reg_PII/ATP_PRibTrfase_C"/>
</dbReference>
<name>V9LCU6_CALMI</name>
<dbReference type="EMBL" id="JW877761">
    <property type="protein sequence ID" value="AFP10278.1"/>
    <property type="molecule type" value="mRNA"/>
</dbReference>
<dbReference type="OrthoDB" id="2017693at2759"/>
<dbReference type="InterPro" id="IPR011322">
    <property type="entry name" value="N-reg_PII-like_a/b"/>
</dbReference>
<dbReference type="AlphaFoldDB" id="V9LCU6"/>
<dbReference type="GO" id="GO:0005507">
    <property type="term" value="F:copper ion binding"/>
    <property type="evidence" value="ECO:0007669"/>
    <property type="project" value="TreeGrafter"/>
</dbReference>
<accession>V9LCU6</accession>
<dbReference type="GO" id="GO:0010038">
    <property type="term" value="P:response to metal ion"/>
    <property type="evidence" value="ECO:0007669"/>
    <property type="project" value="InterPro"/>
</dbReference>
<protein>
    <submittedName>
        <fullName evidence="4">CutA-like protein</fullName>
    </submittedName>
</protein>
<evidence type="ECO:0000256" key="1">
    <source>
        <dbReference type="ARBA" id="ARBA00010169"/>
    </source>
</evidence>
<dbReference type="InterPro" id="IPR004323">
    <property type="entry name" value="Ion_tolerance_CutA"/>
</dbReference>
<dbReference type="PANTHER" id="PTHR23419:SF8">
    <property type="entry name" value="FI09726P"/>
    <property type="match status" value="1"/>
</dbReference>
<dbReference type="KEGG" id="cmk:103173047"/>
<dbReference type="Gene3D" id="3.30.70.120">
    <property type="match status" value="1"/>
</dbReference>
<dbReference type="PANTHER" id="PTHR23419">
    <property type="entry name" value="DIVALENT CATION TOLERANCE CUTA-RELATED"/>
    <property type="match status" value="1"/>
</dbReference>
<evidence type="ECO:0000256" key="2">
    <source>
        <dbReference type="ARBA" id="ARBA00011233"/>
    </source>
</evidence>
<keyword evidence="3" id="KW-0812">Transmembrane</keyword>
<sequence length="160" mass="17546">MHVCRDGLSGLRVNFQQNLLRVTSALVLFLSVLMIPGLRSVGSRLVTMATGSTAPGIHSAAFITCPNQQVATEIARALVQKKLAACVNIIPQITSVYEWKGNIEEDNEVLLMIKTRSTKVVDLAAYVRSVHPYEVAEVISVPIEQGNPPYMKWLSDTVPE</sequence>
<comment type="subunit">
    <text evidence="2">Homotrimer.</text>
</comment>
<proteinExistence type="evidence at transcript level"/>
<evidence type="ECO:0000313" key="4">
    <source>
        <dbReference type="EMBL" id="AFP10278.1"/>
    </source>
</evidence>
<dbReference type="GeneID" id="103173047"/>
<reference evidence="4" key="1">
    <citation type="journal article" date="2014" name="Nature">
        <title>Elephant shark genome provides unique insights into gnathostome evolution.</title>
        <authorList>
            <consortium name="International Elephant Shark Genome Sequencing Consortium"/>
            <person name="Venkatesh B."/>
            <person name="Lee A.P."/>
            <person name="Ravi V."/>
            <person name="Maurya A.K."/>
            <person name="Lian M.M."/>
            <person name="Swann J.B."/>
            <person name="Ohta Y."/>
            <person name="Flajnik M.F."/>
            <person name="Sutoh Y."/>
            <person name="Kasahara M."/>
            <person name="Hoon S."/>
            <person name="Gangu V."/>
            <person name="Roy S.W."/>
            <person name="Irimia M."/>
            <person name="Korzh V."/>
            <person name="Kondrychyn I."/>
            <person name="Lim Z.W."/>
            <person name="Tay B.H."/>
            <person name="Tohari S."/>
            <person name="Kong K.W."/>
            <person name="Ho S."/>
            <person name="Lorente-Galdos B."/>
            <person name="Quilez J."/>
            <person name="Marques-Bonet T."/>
            <person name="Raney B.J."/>
            <person name="Ingham P.W."/>
            <person name="Tay A."/>
            <person name="Hillier L.W."/>
            <person name="Minx P."/>
            <person name="Boehm T."/>
            <person name="Wilson R.K."/>
            <person name="Brenner S."/>
            <person name="Warren W.C."/>
        </authorList>
    </citation>
    <scope>NUCLEOTIDE SEQUENCE</scope>
    <source>
        <tissue evidence="4">Intestine</tissue>
    </source>
</reference>
<dbReference type="Pfam" id="PF03091">
    <property type="entry name" value="CutA1"/>
    <property type="match status" value="1"/>
</dbReference>
<keyword evidence="3" id="KW-1133">Transmembrane helix</keyword>
<comment type="similarity">
    <text evidence="1">Belongs to the CutA family.</text>
</comment>
<feature type="transmembrane region" description="Helical" evidence="3">
    <location>
        <begin position="19"/>
        <end position="38"/>
    </location>
</feature>
<evidence type="ECO:0000256" key="3">
    <source>
        <dbReference type="SAM" id="Phobius"/>
    </source>
</evidence>